<comment type="caution">
    <text evidence="4">The sequence shown here is derived from an EMBL/GenBank/DDBJ whole genome shotgun (WGS) entry which is preliminary data.</text>
</comment>
<evidence type="ECO:0000313" key="5">
    <source>
        <dbReference type="Proteomes" id="UP001141806"/>
    </source>
</evidence>
<keyword evidence="5" id="KW-1185">Reference proteome</keyword>
<dbReference type="SMART" id="SM00322">
    <property type="entry name" value="KH"/>
    <property type="match status" value="2"/>
</dbReference>
<protein>
    <recommendedName>
        <fullName evidence="3">K Homology domain-containing protein</fullName>
    </recommendedName>
</protein>
<evidence type="ECO:0000313" key="4">
    <source>
        <dbReference type="EMBL" id="KAJ4961385.1"/>
    </source>
</evidence>
<dbReference type="CDD" id="cd22460">
    <property type="entry name" value="KH-I_PEPPER_rpt2_like"/>
    <property type="match status" value="1"/>
</dbReference>
<keyword evidence="1" id="KW-0677">Repeat</keyword>
<dbReference type="InterPro" id="IPR036612">
    <property type="entry name" value="KH_dom_type_1_sf"/>
</dbReference>
<dbReference type="PANTHER" id="PTHR10288">
    <property type="entry name" value="KH DOMAIN CONTAINING RNA BINDING PROTEIN"/>
    <property type="match status" value="1"/>
</dbReference>
<dbReference type="SUPFAM" id="SSF54791">
    <property type="entry name" value="Eukaryotic type KH-domain (KH-domain type I)"/>
    <property type="match status" value="2"/>
</dbReference>
<dbReference type="Gene3D" id="3.30.310.210">
    <property type="match status" value="1"/>
</dbReference>
<dbReference type="Proteomes" id="UP001141806">
    <property type="component" value="Unassembled WGS sequence"/>
</dbReference>
<feature type="domain" description="K Homology" evidence="3">
    <location>
        <begin position="140"/>
        <end position="215"/>
    </location>
</feature>
<dbReference type="GO" id="GO:0003723">
    <property type="term" value="F:RNA binding"/>
    <property type="evidence" value="ECO:0007669"/>
    <property type="project" value="UniProtKB-UniRule"/>
</dbReference>
<dbReference type="EMBL" id="JAMYWD010000009">
    <property type="protein sequence ID" value="KAJ4961385.1"/>
    <property type="molecule type" value="Genomic_DNA"/>
</dbReference>
<evidence type="ECO:0000259" key="3">
    <source>
        <dbReference type="SMART" id="SM00322"/>
    </source>
</evidence>
<dbReference type="AlphaFoldDB" id="A0A9Q0K483"/>
<name>A0A9Q0K483_9MAGN</name>
<dbReference type="OrthoDB" id="442947at2759"/>
<feature type="domain" description="K Homology" evidence="3">
    <location>
        <begin position="55"/>
        <end position="128"/>
    </location>
</feature>
<sequence length="375" mass="39284">MSNMYQSGGTFMGSNAGAPIVGLAPLGPYGGYKGDSGSVWPHAFYPVPRDEASANEFCLHLVCPTGNIGGVIGKGGSIIKQIRQESGAFIKVHSAAADGDDCMATISAKEFFEDPISPTIDAAVHLQPKCSEKPDKDSDPSITTYLLVPISRIGCLIGKGGSIISEMRKVTKANIRILSKENLPKVASEDDELVQITGDLDVARNAIIQVTTWLKANFFEKEGALSAFPPALSYVPLSADISDGSKYGSRDTKSHGRGFSYSIGYGGSSGAGTYGAYGAYSSGRSGSAGMCMLGSTEIATDLADELIGYLSDVFAALRYGSCSEIVKVLEVQAFDGGWEVEDFDGVLRLLNSFVEGEINATGNSDSGGSELVGQL</sequence>
<proteinExistence type="predicted"/>
<reference evidence="4" key="1">
    <citation type="journal article" date="2023" name="Plant J.">
        <title>The genome of the king protea, Protea cynaroides.</title>
        <authorList>
            <person name="Chang J."/>
            <person name="Duong T.A."/>
            <person name="Schoeman C."/>
            <person name="Ma X."/>
            <person name="Roodt D."/>
            <person name="Barker N."/>
            <person name="Li Z."/>
            <person name="Van de Peer Y."/>
            <person name="Mizrachi E."/>
        </authorList>
    </citation>
    <scope>NUCLEOTIDE SEQUENCE</scope>
    <source>
        <tissue evidence="4">Young leaves</tissue>
    </source>
</reference>
<organism evidence="4 5">
    <name type="scientific">Protea cynaroides</name>
    <dbReference type="NCBI Taxonomy" id="273540"/>
    <lineage>
        <taxon>Eukaryota</taxon>
        <taxon>Viridiplantae</taxon>
        <taxon>Streptophyta</taxon>
        <taxon>Embryophyta</taxon>
        <taxon>Tracheophyta</taxon>
        <taxon>Spermatophyta</taxon>
        <taxon>Magnoliopsida</taxon>
        <taxon>Proteales</taxon>
        <taxon>Proteaceae</taxon>
        <taxon>Protea</taxon>
    </lineage>
</organism>
<gene>
    <name evidence="4" type="ORF">NE237_021295</name>
</gene>
<dbReference type="CDD" id="cd22459">
    <property type="entry name" value="KH-I_PEPPER_rpt1_like"/>
    <property type="match status" value="1"/>
</dbReference>
<keyword evidence="2" id="KW-0694">RNA-binding</keyword>
<evidence type="ECO:0000256" key="1">
    <source>
        <dbReference type="ARBA" id="ARBA00022737"/>
    </source>
</evidence>
<evidence type="ECO:0000256" key="2">
    <source>
        <dbReference type="PROSITE-ProRule" id="PRU00117"/>
    </source>
</evidence>
<dbReference type="InterPro" id="IPR004087">
    <property type="entry name" value="KH_dom"/>
</dbReference>
<dbReference type="InterPro" id="IPR004088">
    <property type="entry name" value="KH_dom_type_1"/>
</dbReference>
<dbReference type="PROSITE" id="PS50084">
    <property type="entry name" value="KH_TYPE_1"/>
    <property type="match status" value="2"/>
</dbReference>
<dbReference type="Pfam" id="PF00013">
    <property type="entry name" value="KH_1"/>
    <property type="match status" value="2"/>
</dbReference>
<accession>A0A9Q0K483</accession>